<feature type="domain" description="Phage head morphogenesis" evidence="1">
    <location>
        <begin position="157"/>
        <end position="221"/>
    </location>
</feature>
<protein>
    <submittedName>
        <fullName evidence="2">Putative head morphogenesis protein</fullName>
    </submittedName>
</protein>
<dbReference type="EMBL" id="BK014951">
    <property type="protein sequence ID" value="DAD84031.1"/>
    <property type="molecule type" value="Genomic_DNA"/>
</dbReference>
<reference evidence="2" key="1">
    <citation type="journal article" date="2021" name="Proc. Natl. Acad. Sci. U.S.A.">
        <title>A Catalog of Tens of Thousands of Viruses from Human Metagenomes Reveals Hidden Associations with Chronic Diseases.</title>
        <authorList>
            <person name="Tisza M.J."/>
            <person name="Buck C.B."/>
        </authorList>
    </citation>
    <scope>NUCLEOTIDE SEQUENCE</scope>
    <source>
        <strain evidence="2">Ct0yq10</strain>
    </source>
</reference>
<dbReference type="InterPro" id="IPR006528">
    <property type="entry name" value="Phage_head_morphogenesis_dom"/>
</dbReference>
<sequence length="226" mass="25564">MTKKNPRNKVFDSYYPDLLVLLETFASSVIYDGDYLTAEDAVIDYLVDMYSSTFLDEIDYILDALGYNIYPQDLINLRNGVDTSSFVRSNRGRLREILDGHVKDLKKLVNENKDTQSKEDIYKSYWSNIDRLALSETQMGIEKASVQSAKLFGDITGEQLLKTWNAVGDKRTCPICKAMDGLTIPVDESFQAVAPSVQISESLDYTGGDTVYAHPRCRCWVTYSKA</sequence>
<evidence type="ECO:0000313" key="2">
    <source>
        <dbReference type="EMBL" id="DAD84031.1"/>
    </source>
</evidence>
<dbReference type="Pfam" id="PF04233">
    <property type="entry name" value="Phage_Mu_F"/>
    <property type="match status" value="1"/>
</dbReference>
<evidence type="ECO:0000259" key="1">
    <source>
        <dbReference type="Pfam" id="PF04233"/>
    </source>
</evidence>
<proteinExistence type="predicted"/>
<name>A0A8S5MPP9_9CAUD</name>
<accession>A0A8S5MPP9</accession>
<organism evidence="2">
    <name type="scientific">Siphoviridae sp. ct0yq10</name>
    <dbReference type="NCBI Taxonomy" id="2826270"/>
    <lineage>
        <taxon>Viruses</taxon>
        <taxon>Duplodnaviria</taxon>
        <taxon>Heunggongvirae</taxon>
        <taxon>Uroviricota</taxon>
        <taxon>Caudoviricetes</taxon>
    </lineage>
</organism>